<accession>A0ABR7R0F6</accession>
<dbReference type="PANTHER" id="PTHR30146">
    <property type="entry name" value="LACI-RELATED TRANSCRIPTIONAL REPRESSOR"/>
    <property type="match status" value="1"/>
</dbReference>
<evidence type="ECO:0000313" key="6">
    <source>
        <dbReference type="EMBL" id="MBC9131805.1"/>
    </source>
</evidence>
<keyword evidence="4" id="KW-0804">Transcription</keyword>
<evidence type="ECO:0000256" key="1">
    <source>
        <dbReference type="ARBA" id="ARBA00022491"/>
    </source>
</evidence>
<evidence type="ECO:0000256" key="3">
    <source>
        <dbReference type="ARBA" id="ARBA00023125"/>
    </source>
</evidence>
<dbReference type="Gene3D" id="1.10.260.40">
    <property type="entry name" value="lambda repressor-like DNA-binding domains"/>
    <property type="match status" value="1"/>
</dbReference>
<evidence type="ECO:0000256" key="2">
    <source>
        <dbReference type="ARBA" id="ARBA00023015"/>
    </source>
</evidence>
<sequence length="331" mass="37722">MKKIKFKDIAQMAGVSTTTVSHIFNGNVTRHRISECTRTKVINIAKQYQQQPHIQRAIIKATRTKTIGVIVPDISNISFSLFLHKLETIASQQGIQLLIASSHYDAHQEVVSVQNLLERKVDGIITITSLTDDAFYQQIKDNTPILFYDRYISGSSIPCVTSESIQSVATLIAQKAKELGEFYFLAGDSQLSTINERLIGFKHGIELAGLTVKSNWIICEQYRENLGYYLTQTLVNQIGRIPRAIFTPSGNLLEGVLLYLKAQHVQRQDIYLCSYDYNLYHNLLCYDVDIIAQNYDAMAENCFKNIQLLIERKVLKRSLTYIQPSTIFYHQ</sequence>
<dbReference type="SUPFAM" id="SSF53822">
    <property type="entry name" value="Periplasmic binding protein-like I"/>
    <property type="match status" value="1"/>
</dbReference>
<evidence type="ECO:0000256" key="4">
    <source>
        <dbReference type="ARBA" id="ARBA00023163"/>
    </source>
</evidence>
<proteinExistence type="predicted"/>
<evidence type="ECO:0000313" key="7">
    <source>
        <dbReference type="Proteomes" id="UP000651208"/>
    </source>
</evidence>
<organism evidence="6 7">
    <name type="scientific">Frischella japonica</name>
    <dbReference type="NCBI Taxonomy" id="2741544"/>
    <lineage>
        <taxon>Bacteria</taxon>
        <taxon>Pseudomonadati</taxon>
        <taxon>Pseudomonadota</taxon>
        <taxon>Gammaproteobacteria</taxon>
        <taxon>Orbales</taxon>
        <taxon>Orbaceae</taxon>
        <taxon>Frischella</taxon>
    </lineage>
</organism>
<protein>
    <submittedName>
        <fullName evidence="6">Substrate-binding domain-containing protein</fullName>
    </submittedName>
</protein>
<dbReference type="InterPro" id="IPR010982">
    <property type="entry name" value="Lambda_DNA-bd_dom_sf"/>
</dbReference>
<dbReference type="InterPro" id="IPR025997">
    <property type="entry name" value="SBP_2_dom"/>
</dbReference>
<feature type="domain" description="HTH lacI-type" evidence="5">
    <location>
        <begin position="3"/>
        <end position="76"/>
    </location>
</feature>
<name>A0ABR7R0F6_9GAMM</name>
<dbReference type="Pfam" id="PF00356">
    <property type="entry name" value="LacI"/>
    <property type="match status" value="1"/>
</dbReference>
<dbReference type="Proteomes" id="UP000651208">
    <property type="component" value="Unassembled WGS sequence"/>
</dbReference>
<dbReference type="InterPro" id="IPR028082">
    <property type="entry name" value="Peripla_BP_I"/>
</dbReference>
<keyword evidence="3" id="KW-0238">DNA-binding</keyword>
<evidence type="ECO:0000259" key="5">
    <source>
        <dbReference type="SMART" id="SM00354"/>
    </source>
</evidence>
<dbReference type="PANTHER" id="PTHR30146:SF45">
    <property type="entry name" value="CATABOLITE REPRESSOR_ACTIVATOR"/>
    <property type="match status" value="1"/>
</dbReference>
<dbReference type="SUPFAM" id="SSF47413">
    <property type="entry name" value="lambda repressor-like DNA-binding domains"/>
    <property type="match status" value="1"/>
</dbReference>
<dbReference type="InterPro" id="IPR000843">
    <property type="entry name" value="HTH_LacI"/>
</dbReference>
<comment type="caution">
    <text evidence="6">The sequence shown here is derived from an EMBL/GenBank/DDBJ whole genome shotgun (WGS) entry which is preliminary data.</text>
</comment>
<dbReference type="RefSeq" id="WP_187756249.1">
    <property type="nucleotide sequence ID" value="NZ_JABURY010000021.1"/>
</dbReference>
<dbReference type="Pfam" id="PF13407">
    <property type="entry name" value="Peripla_BP_4"/>
    <property type="match status" value="1"/>
</dbReference>
<dbReference type="SMART" id="SM00354">
    <property type="entry name" value="HTH_LACI"/>
    <property type="match status" value="1"/>
</dbReference>
<gene>
    <name evidence="6" type="ORF">FcAc13_10895</name>
</gene>
<reference evidence="6 7" key="1">
    <citation type="submission" date="2020-06" db="EMBL/GenBank/DDBJ databases">
        <title>Frischella cerana isolated from Apis cerana gut homogenate.</title>
        <authorList>
            <person name="Wolter L.A."/>
            <person name="Suenami S."/>
            <person name="Miyazaki R."/>
        </authorList>
    </citation>
    <scope>NUCLEOTIDE SEQUENCE [LARGE SCALE GENOMIC DNA]</scope>
    <source>
        <strain evidence="6 7">Ac13</strain>
    </source>
</reference>
<keyword evidence="1" id="KW-0678">Repressor</keyword>
<dbReference type="Gene3D" id="3.40.50.2300">
    <property type="match status" value="2"/>
</dbReference>
<keyword evidence="2" id="KW-0805">Transcription regulation</keyword>
<dbReference type="CDD" id="cd01392">
    <property type="entry name" value="HTH_LacI"/>
    <property type="match status" value="1"/>
</dbReference>
<keyword evidence="7" id="KW-1185">Reference proteome</keyword>
<dbReference type="EMBL" id="JABURY010000021">
    <property type="protein sequence ID" value="MBC9131805.1"/>
    <property type="molecule type" value="Genomic_DNA"/>
</dbReference>